<name>A1CV76_NEOFI</name>
<dbReference type="HOGENOM" id="CLU_2097474_0_0_1"/>
<dbReference type="KEGG" id="nfi:NFIA_044720"/>
<accession>A1CV76</accession>
<dbReference type="eggNOG" id="ENOG502TGFR">
    <property type="taxonomic scope" value="Eukaryota"/>
</dbReference>
<evidence type="ECO:0000313" key="2">
    <source>
        <dbReference type="Proteomes" id="UP000006702"/>
    </source>
</evidence>
<sequence length="116" mass="13191">MLHTAGWFTLEPIDEDKVHGVKFGVRPQLPQDLCPKEYGVALHRIDNARPLVSGEEIKLETHNPQTHPLPDTRLLELQWMLNRVLALRGAAEPEDLEDESDVDSDEGLEYFARPVL</sequence>
<dbReference type="RefSeq" id="XP_001267550.1">
    <property type="nucleotide sequence ID" value="XM_001267549.1"/>
</dbReference>
<organism evidence="1 2">
    <name type="scientific">Neosartorya fischeri (strain ATCC 1020 / DSM 3700 / CBS 544.65 / FGSC A1164 / JCM 1740 / NRRL 181 / WB 181)</name>
    <name type="common">Aspergillus fischerianus</name>
    <dbReference type="NCBI Taxonomy" id="331117"/>
    <lineage>
        <taxon>Eukaryota</taxon>
        <taxon>Fungi</taxon>
        <taxon>Dikarya</taxon>
        <taxon>Ascomycota</taxon>
        <taxon>Pezizomycotina</taxon>
        <taxon>Eurotiomycetes</taxon>
        <taxon>Eurotiomycetidae</taxon>
        <taxon>Eurotiales</taxon>
        <taxon>Aspergillaceae</taxon>
        <taxon>Aspergillus</taxon>
        <taxon>Aspergillus subgen. Fumigati</taxon>
    </lineage>
</organism>
<proteinExistence type="predicted"/>
<keyword evidence="2" id="KW-1185">Reference proteome</keyword>
<dbReference type="EMBL" id="DS027684">
    <property type="protein sequence ID" value="EAW25653.1"/>
    <property type="molecule type" value="Genomic_DNA"/>
</dbReference>
<dbReference type="GeneID" id="4594314"/>
<evidence type="ECO:0000313" key="1">
    <source>
        <dbReference type="EMBL" id="EAW25653.1"/>
    </source>
</evidence>
<dbReference type="AlphaFoldDB" id="A1CV76"/>
<dbReference type="Proteomes" id="UP000006702">
    <property type="component" value="Unassembled WGS sequence"/>
</dbReference>
<dbReference type="OrthoDB" id="5416097at2759"/>
<protein>
    <recommendedName>
        <fullName evidence="3">HNH nuclease domain-containing protein</fullName>
    </recommendedName>
</protein>
<reference evidence="2" key="1">
    <citation type="journal article" date="2008" name="PLoS Genet.">
        <title>Genomic islands in the pathogenic filamentous fungus Aspergillus fumigatus.</title>
        <authorList>
            <person name="Fedorova N.D."/>
            <person name="Khaldi N."/>
            <person name="Joardar V.S."/>
            <person name="Maiti R."/>
            <person name="Amedeo P."/>
            <person name="Anderson M.J."/>
            <person name="Crabtree J."/>
            <person name="Silva J.C."/>
            <person name="Badger J.H."/>
            <person name="Albarraq A."/>
            <person name="Angiuoli S."/>
            <person name="Bussey H."/>
            <person name="Bowyer P."/>
            <person name="Cotty P.J."/>
            <person name="Dyer P.S."/>
            <person name="Egan A."/>
            <person name="Galens K."/>
            <person name="Fraser-Liggett C.M."/>
            <person name="Haas B.J."/>
            <person name="Inman J.M."/>
            <person name="Kent R."/>
            <person name="Lemieux S."/>
            <person name="Malavazi I."/>
            <person name="Orvis J."/>
            <person name="Roemer T."/>
            <person name="Ronning C.M."/>
            <person name="Sundaram J.P."/>
            <person name="Sutton G."/>
            <person name="Turner G."/>
            <person name="Venter J.C."/>
            <person name="White O.R."/>
            <person name="Whitty B.R."/>
            <person name="Youngman P."/>
            <person name="Wolfe K.H."/>
            <person name="Goldman G.H."/>
            <person name="Wortman J.R."/>
            <person name="Jiang B."/>
            <person name="Denning D.W."/>
            <person name="Nierman W.C."/>
        </authorList>
    </citation>
    <scope>NUCLEOTIDE SEQUENCE [LARGE SCALE GENOMIC DNA]</scope>
    <source>
        <strain evidence="2">ATCC 1020 / DSM 3700 / CBS 544.65 / FGSC A1164 / JCM 1740 / NRRL 181 / WB 181</strain>
    </source>
</reference>
<evidence type="ECO:0008006" key="3">
    <source>
        <dbReference type="Google" id="ProtNLM"/>
    </source>
</evidence>
<gene>
    <name evidence="1" type="ORF">NFIA_044720</name>
</gene>
<dbReference type="VEuPathDB" id="FungiDB:NFIA_044720"/>